<reference evidence="9 13" key="5">
    <citation type="submission" date="2019-06" db="EMBL/GenBank/DDBJ databases">
        <title>A Diverse Panel of Clinical Acinetobacter baumannii for Research Use.</title>
        <authorList>
            <person name="Mcgann P."/>
            <person name="Snesrud E."/>
            <person name="Galac M.R."/>
        </authorList>
    </citation>
    <scope>NUCLEOTIDE SEQUENCE [LARGE SCALE GENOMIC DNA]</scope>
    <source>
        <strain evidence="9 13">MRSN14237</strain>
    </source>
</reference>
<dbReference type="Proteomes" id="UP000076296">
    <property type="component" value="Unassembled WGS sequence"/>
</dbReference>
<dbReference type="EMBL" id="CP072271">
    <property type="protein sequence ID" value="QTK45504.1"/>
    <property type="molecule type" value="Genomic_DNA"/>
</dbReference>
<keyword evidence="2" id="KW-0732">Signal</keyword>
<evidence type="ECO:0000313" key="5">
    <source>
        <dbReference type="EMBL" id="NDW43103.1"/>
    </source>
</evidence>
<dbReference type="RefSeq" id="WP_001176129.1">
    <property type="nucleotide sequence ID" value="NZ_AP014650.1"/>
</dbReference>
<evidence type="ECO:0000256" key="1">
    <source>
        <dbReference type="SAM" id="MobiDB-lite"/>
    </source>
</evidence>
<dbReference type="Proteomes" id="UP000223291">
    <property type="component" value="Unassembled WGS sequence"/>
</dbReference>
<geneLocation type="plasmid" evidence="3">
    <name>pD4</name>
</geneLocation>
<sequence>MQLKFKNLALSMALVVAGSSYAEPSQQQSGQQQQATAQQTVPSSQPQGNNQSQGNNQQQGQQQANNQQAQAEAPSYIGTPPPNTINLGNVQTFGNSFPPPVRVAKTKDEIVAEILSMELTPQQVKNIKDLLLRQERDASTPYTTTARPIVRSVPIDLSPAAQPPVLRLSMGMLTSIVFSDLSGNPWEIEKVTFNKELFADDRPEQGQGQGEKSDISSKNTNIFSIEPLTATAYGNVTVRLKGLSTPVIFILATGQNEVDMRIDARLAGRSPTSVNSSLRANMNATGVMSSIDSQTLLFLDGTPPVEAERIRTSDTSVEAWNFNGQYIVRSNDTVLYPSYKSTARSTGGTSIYVYPDPINQVTISRNGQPTTVYFNN</sequence>
<evidence type="ECO:0000313" key="14">
    <source>
        <dbReference type="Proteomes" id="UP000470018"/>
    </source>
</evidence>
<evidence type="ECO:0000313" key="13">
    <source>
        <dbReference type="Proteomes" id="UP000315888"/>
    </source>
</evidence>
<gene>
    <name evidence="3" type="primary">traN</name>
    <name evidence="6" type="ORF">CBE85_13640</name>
    <name evidence="7" type="ORF">CPI82_18550</name>
    <name evidence="9" type="ORF">FJU42_13895</name>
    <name evidence="5" type="ORF">G3N53_18705</name>
    <name evidence="8" type="ORF">J6E47_20200</name>
    <name evidence="4" type="ORF">LV35_03596</name>
</gene>
<dbReference type="EMBL" id="LRDT01000048">
    <property type="protein sequence ID" value="KZA11687.1"/>
    <property type="molecule type" value="Genomic_DNA"/>
</dbReference>
<dbReference type="AlphaFoldDB" id="A0A090BAK9"/>
<reference evidence="3" key="1">
    <citation type="submission" date="2015-09" db="EMBL/GenBank/DDBJ databases">
        <title>Conjugative plasmids carrying the sulphonamide resistance gene sul2.</title>
        <authorList>
            <person name="Hamidian M."/>
            <person name="Holt K.E."/>
            <person name="Pickard D."/>
            <person name="Hall R.M."/>
        </authorList>
    </citation>
    <scope>NUCLEOTIDE SEQUENCE</scope>
    <source>
        <strain evidence="3">D4</strain>
        <plasmid evidence="3">pD4</plasmid>
    </source>
</reference>
<dbReference type="PATRIC" id="fig|470.1577.peg.2848"/>
<proteinExistence type="predicted"/>
<evidence type="ECO:0000313" key="6">
    <source>
        <dbReference type="EMBL" id="OWK66039.1"/>
    </source>
</evidence>
<reference evidence="7 12" key="4">
    <citation type="submission" date="2017-09" db="EMBL/GenBank/DDBJ databases">
        <title>Draft genome of Acinetobacter baumannii strain I43, a mercury resistant bacteria.</title>
        <authorList>
            <person name="Siqueira K.A."/>
            <person name="Mello I.S."/>
            <person name="Mendes T.A."/>
            <person name="Soares M.A."/>
        </authorList>
    </citation>
    <scope>NUCLEOTIDE SEQUENCE [LARGE SCALE GENOMIC DNA]</scope>
    <source>
        <strain evidence="7 12">I43</strain>
    </source>
</reference>
<dbReference type="Pfam" id="PF12293">
    <property type="entry name" value="T4BSS_DotH_IcmK"/>
    <property type="match status" value="1"/>
</dbReference>
<dbReference type="Proteomes" id="UP000315888">
    <property type="component" value="Unassembled WGS sequence"/>
</dbReference>
<keyword evidence="3" id="KW-0614">Plasmid</keyword>
<dbReference type="EMBL" id="NXDV01000022">
    <property type="protein sequence ID" value="PHQ01241.1"/>
    <property type="molecule type" value="Genomic_DNA"/>
</dbReference>
<feature type="compositionally biased region" description="Low complexity" evidence="1">
    <location>
        <begin position="25"/>
        <end position="71"/>
    </location>
</feature>
<evidence type="ECO:0000313" key="11">
    <source>
        <dbReference type="Proteomes" id="UP000197394"/>
    </source>
</evidence>
<reference evidence="5 14" key="6">
    <citation type="submission" date="2020-02" db="EMBL/GenBank/DDBJ databases">
        <title>Whole genome shot-gun sequencing of clinical Carbapenem resistant A. baumannii.</title>
        <authorList>
            <person name="Veeraraghavan B."/>
            <person name="Mathur P."/>
            <person name="Vijayakumar S."/>
            <person name="Vasudevan K."/>
            <person name="Lincy M."/>
            <person name="Kirubananthan A."/>
        </authorList>
    </citation>
    <scope>NUCLEOTIDE SEQUENCE [LARGE SCALE GENOMIC DNA]</scope>
    <source>
        <strain evidence="5 14">SP816</strain>
    </source>
</reference>
<name>A0A090BAK9_ACIBA</name>
<dbReference type="EMBL" id="NGKM01000014">
    <property type="protein sequence ID" value="OWK66039.1"/>
    <property type="molecule type" value="Genomic_DNA"/>
</dbReference>
<dbReference type="EMBL" id="JAAGTY010000037">
    <property type="protein sequence ID" value="NDW43103.1"/>
    <property type="molecule type" value="Genomic_DNA"/>
</dbReference>
<evidence type="ECO:0000313" key="4">
    <source>
        <dbReference type="EMBL" id="KZA11687.1"/>
    </source>
</evidence>
<reference evidence="8" key="7">
    <citation type="submission" date="2021-03" db="EMBL/GenBank/DDBJ databases">
        <title>Complete genome sequencing of Acinetobacter baumannii.</title>
        <authorList>
            <person name="Yadav B."/>
            <person name="Makwana N."/>
            <person name="Kharat A.S."/>
            <person name="Veeraraghavan B."/>
            <person name="Vijayakumar S."/>
            <person name="Priya M."/>
        </authorList>
    </citation>
    <scope>NUCLEOTIDE SEQUENCE</scope>
    <source>
        <strain evidence="8">KSK6</strain>
        <plasmid evidence="8">p1KSK6</plasmid>
    </source>
</reference>
<reference evidence="4 10" key="2">
    <citation type="submission" date="2016-01" db="EMBL/GenBank/DDBJ databases">
        <title>Draft sequences of Acinetobacter baumannii isolates from wounded military personnel.</title>
        <authorList>
            <person name="Arivett B.A."/>
            <person name="Fiester S.E."/>
            <person name="Ream D.C."/>
            <person name="Actis L.A."/>
        </authorList>
    </citation>
    <scope>NUCLEOTIDE SEQUENCE [LARGE SCALE GENOMIC DNA]</scope>
    <source>
        <strain evidence="4 10">AB2828</strain>
    </source>
</reference>
<geneLocation type="plasmid" evidence="8 15">
    <name>p1KSK6</name>
</geneLocation>
<feature type="signal peptide" evidence="2">
    <location>
        <begin position="1"/>
        <end position="22"/>
    </location>
</feature>
<evidence type="ECO:0000313" key="7">
    <source>
        <dbReference type="EMBL" id="PHQ01241.1"/>
    </source>
</evidence>
<organism evidence="6 11">
    <name type="scientific">Acinetobacter baumannii</name>
    <dbReference type="NCBI Taxonomy" id="470"/>
    <lineage>
        <taxon>Bacteria</taxon>
        <taxon>Pseudomonadati</taxon>
        <taxon>Pseudomonadota</taxon>
        <taxon>Gammaproteobacteria</taxon>
        <taxon>Moraxellales</taxon>
        <taxon>Moraxellaceae</taxon>
        <taxon>Acinetobacter</taxon>
        <taxon>Acinetobacter calcoaceticus/baumannii complex</taxon>
    </lineage>
</organism>
<reference evidence="6 11" key="3">
    <citation type="submission" date="2017-05" db="EMBL/GenBank/DDBJ databases">
        <title>Draft genome sequence of MDR A. baumannii AB360.</title>
        <authorList>
            <person name="Wareham D.W."/>
            <person name="Bean D.C."/>
        </authorList>
    </citation>
    <scope>NUCLEOTIDE SEQUENCE [LARGE SCALE GENOMIC DNA]</scope>
    <source>
        <strain evidence="6 11">AB360</strain>
    </source>
</reference>
<evidence type="ECO:0000313" key="15">
    <source>
        <dbReference type="Proteomes" id="UP000664966"/>
    </source>
</evidence>
<dbReference type="Proteomes" id="UP000664966">
    <property type="component" value="Plasmid p1KSK6"/>
</dbReference>
<protein>
    <submittedName>
        <fullName evidence="3">TraN</fullName>
    </submittedName>
</protein>
<evidence type="ECO:0000313" key="8">
    <source>
        <dbReference type="EMBL" id="QTK45504.1"/>
    </source>
</evidence>
<evidence type="ECO:0000313" key="9">
    <source>
        <dbReference type="EMBL" id="TPU62353.1"/>
    </source>
</evidence>
<dbReference type="Proteomes" id="UP000197394">
    <property type="component" value="Unassembled WGS sequence"/>
</dbReference>
<evidence type="ECO:0000313" key="10">
    <source>
        <dbReference type="Proteomes" id="UP000076296"/>
    </source>
</evidence>
<evidence type="ECO:0000313" key="3">
    <source>
        <dbReference type="EMBL" id="ALG88363.1"/>
    </source>
</evidence>
<evidence type="ECO:0000313" key="12">
    <source>
        <dbReference type="Proteomes" id="UP000223291"/>
    </source>
</evidence>
<dbReference type="Proteomes" id="UP000470018">
    <property type="component" value="Unassembled WGS sequence"/>
</dbReference>
<dbReference type="InterPro" id="IPR022073">
    <property type="entry name" value="T4BSS_DotH_IcmK"/>
</dbReference>
<dbReference type="EMBL" id="KT779035">
    <property type="protein sequence ID" value="ALG88363.1"/>
    <property type="molecule type" value="Genomic_DNA"/>
</dbReference>
<accession>A0A090BAK9</accession>
<feature type="region of interest" description="Disordered" evidence="1">
    <location>
        <begin position="199"/>
        <end position="218"/>
    </location>
</feature>
<feature type="region of interest" description="Disordered" evidence="1">
    <location>
        <begin position="25"/>
        <end position="91"/>
    </location>
</feature>
<feature type="chain" id="PRO_5015029742" evidence="2">
    <location>
        <begin position="23"/>
        <end position="376"/>
    </location>
</feature>
<evidence type="ECO:0000256" key="2">
    <source>
        <dbReference type="SAM" id="SignalP"/>
    </source>
</evidence>
<dbReference type="EMBL" id="VHGY01000036">
    <property type="protein sequence ID" value="TPU62353.1"/>
    <property type="molecule type" value="Genomic_DNA"/>
</dbReference>